<evidence type="ECO:0000313" key="1">
    <source>
        <dbReference type="EMBL" id="TID23607.1"/>
    </source>
</evidence>
<sequence length="75" mass="8647">MAFIFLIGDLDPYTMKTFNKGIHIQHGRVWPTGLHTRRHYQLDDLMNGMNTSAYWVGEHQKAHIPNEAPSTVLRA</sequence>
<proteinExistence type="predicted"/>
<gene>
    <name evidence="1" type="ORF">E6O75_ATG03243</name>
</gene>
<accession>A0A4Z1P477</accession>
<dbReference type="EMBL" id="SNSC02000006">
    <property type="protein sequence ID" value="TID23607.1"/>
    <property type="molecule type" value="Genomic_DNA"/>
</dbReference>
<dbReference type="Proteomes" id="UP000298493">
    <property type="component" value="Unassembled WGS sequence"/>
</dbReference>
<evidence type="ECO:0000313" key="2">
    <source>
        <dbReference type="Proteomes" id="UP000298493"/>
    </source>
</evidence>
<comment type="caution">
    <text evidence="1">The sequence shown here is derived from an EMBL/GenBank/DDBJ whole genome shotgun (WGS) entry which is preliminary data.</text>
</comment>
<protein>
    <submittedName>
        <fullName evidence="1">Uncharacterized protein</fullName>
    </submittedName>
</protein>
<reference evidence="1 2" key="1">
    <citation type="submission" date="2019-04" db="EMBL/GenBank/DDBJ databases">
        <title>High contiguity whole genome sequence and gene annotation resource for two Venturia nashicola isolates.</title>
        <authorList>
            <person name="Prokchorchik M."/>
            <person name="Won K."/>
            <person name="Lee Y."/>
            <person name="Choi E.D."/>
            <person name="Segonzac C."/>
            <person name="Sohn K.H."/>
        </authorList>
    </citation>
    <scope>NUCLEOTIDE SEQUENCE [LARGE SCALE GENOMIC DNA]</scope>
    <source>
        <strain evidence="1 2">PRI2</strain>
    </source>
</reference>
<dbReference type="AlphaFoldDB" id="A0A4Z1P477"/>
<name>A0A4Z1P477_9PEZI</name>
<keyword evidence="2" id="KW-1185">Reference proteome</keyword>
<organism evidence="1 2">
    <name type="scientific">Venturia nashicola</name>
    <dbReference type="NCBI Taxonomy" id="86259"/>
    <lineage>
        <taxon>Eukaryota</taxon>
        <taxon>Fungi</taxon>
        <taxon>Dikarya</taxon>
        <taxon>Ascomycota</taxon>
        <taxon>Pezizomycotina</taxon>
        <taxon>Dothideomycetes</taxon>
        <taxon>Pleosporomycetidae</taxon>
        <taxon>Venturiales</taxon>
        <taxon>Venturiaceae</taxon>
        <taxon>Venturia</taxon>
    </lineage>
</organism>